<feature type="region of interest" description="Disordered" evidence="2">
    <location>
        <begin position="250"/>
        <end position="270"/>
    </location>
</feature>
<name>A0AAE3K9Y6_9EURY</name>
<dbReference type="RefSeq" id="WP_250586301.1">
    <property type="nucleotide sequence ID" value="NZ_JAKRVX010000014.1"/>
</dbReference>
<reference evidence="3" key="1">
    <citation type="journal article" date="2022" name="Syst. Appl. Microbiol.">
        <title>Natronocalculus amylovorans gen. nov., sp. nov., and Natranaeroarchaeum aerophilus sp. nov., dominant culturable amylolytic natronoarchaea from hypersaline soda lakes in southwestern Siberia.</title>
        <authorList>
            <person name="Sorokin D.Y."/>
            <person name="Elcheninov A.G."/>
            <person name="Khizhniak T.V."/>
            <person name="Koenen M."/>
            <person name="Bale N.J."/>
            <person name="Damste J.S.S."/>
            <person name="Kublanov I.V."/>
        </authorList>
    </citation>
    <scope>NUCLEOTIDE SEQUENCE</scope>
    <source>
        <strain evidence="3">AArc-St2</strain>
    </source>
</reference>
<evidence type="ECO:0000313" key="4">
    <source>
        <dbReference type="Proteomes" id="UP001203207"/>
    </source>
</evidence>
<evidence type="ECO:0000256" key="2">
    <source>
        <dbReference type="SAM" id="MobiDB-lite"/>
    </source>
</evidence>
<organism evidence="3 4">
    <name type="scientific">Natronocalculus amylovorans</name>
    <dbReference type="NCBI Taxonomy" id="2917812"/>
    <lineage>
        <taxon>Archaea</taxon>
        <taxon>Methanobacteriati</taxon>
        <taxon>Methanobacteriota</taxon>
        <taxon>Stenosarchaea group</taxon>
        <taxon>Halobacteria</taxon>
        <taxon>Halobacteriales</taxon>
        <taxon>Haloferacaceae</taxon>
        <taxon>Natronocalculus</taxon>
    </lineage>
</organism>
<dbReference type="EMBL" id="JAKRVX010000014">
    <property type="protein sequence ID" value="MCL9818531.1"/>
    <property type="molecule type" value="Genomic_DNA"/>
</dbReference>
<dbReference type="PRINTS" id="PR00081">
    <property type="entry name" value="GDHRDH"/>
</dbReference>
<keyword evidence="1" id="KW-0560">Oxidoreductase</keyword>
<dbReference type="InterPro" id="IPR002347">
    <property type="entry name" value="SDR_fam"/>
</dbReference>
<dbReference type="InterPro" id="IPR036291">
    <property type="entry name" value="NAD(P)-bd_dom_sf"/>
</dbReference>
<evidence type="ECO:0000256" key="1">
    <source>
        <dbReference type="ARBA" id="ARBA00023002"/>
    </source>
</evidence>
<dbReference type="Gene3D" id="3.40.50.720">
    <property type="entry name" value="NAD(P)-binding Rossmann-like Domain"/>
    <property type="match status" value="1"/>
</dbReference>
<dbReference type="AlphaFoldDB" id="A0AAE3K9Y6"/>
<dbReference type="Pfam" id="PF00106">
    <property type="entry name" value="adh_short"/>
    <property type="match status" value="1"/>
</dbReference>
<dbReference type="GO" id="GO:0016491">
    <property type="term" value="F:oxidoreductase activity"/>
    <property type="evidence" value="ECO:0007669"/>
    <property type="project" value="UniProtKB-KW"/>
</dbReference>
<comment type="caution">
    <text evidence="3">The sequence shown here is derived from an EMBL/GenBank/DDBJ whole genome shotgun (WGS) entry which is preliminary data.</text>
</comment>
<keyword evidence="4" id="KW-1185">Reference proteome</keyword>
<dbReference type="Proteomes" id="UP001203207">
    <property type="component" value="Unassembled WGS sequence"/>
</dbReference>
<dbReference type="SUPFAM" id="SSF51735">
    <property type="entry name" value="NAD(P)-binding Rossmann-fold domains"/>
    <property type="match status" value="1"/>
</dbReference>
<protein>
    <submittedName>
        <fullName evidence="3">SDR family NAD(P)-dependent oxidoreductase</fullName>
    </submittedName>
</protein>
<reference evidence="3" key="2">
    <citation type="submission" date="2022-02" db="EMBL/GenBank/DDBJ databases">
        <authorList>
            <person name="Elcheninov A.G."/>
            <person name="Sorokin D.Y."/>
            <person name="Kublanov I.V."/>
        </authorList>
    </citation>
    <scope>NUCLEOTIDE SEQUENCE</scope>
    <source>
        <strain evidence="3">AArc-St2</strain>
    </source>
</reference>
<gene>
    <name evidence="3" type="ORF">AArcSt2_16460</name>
</gene>
<dbReference type="PANTHER" id="PTHR43157:SF31">
    <property type="entry name" value="PHOSPHATIDYLINOSITOL-GLYCAN BIOSYNTHESIS CLASS F PROTEIN"/>
    <property type="match status" value="1"/>
</dbReference>
<accession>A0AAE3K9Y6</accession>
<evidence type="ECO:0000313" key="3">
    <source>
        <dbReference type="EMBL" id="MCL9818531.1"/>
    </source>
</evidence>
<dbReference type="PANTHER" id="PTHR43157">
    <property type="entry name" value="PHOSPHATIDYLINOSITOL-GLYCAN BIOSYNTHESIS CLASS F PROTEIN-RELATED"/>
    <property type="match status" value="1"/>
</dbReference>
<proteinExistence type="predicted"/>
<sequence>MTDSELPTILLTGGTSGIGRVAARQLASSGSTVAVVGRNASRGETLVSESRSLAGTIDFLQYDLATQDAVRALAKHVRESYPTLDVLIHNAGVSVPDRTETTDGIEKTLAVNHLAPYLLTCELLETLRMGARGRVVVTASGLHTRATFDFDNLQFEAQYDSLDAYARSKLCNVAFTLELADRLREINEPITVNCLHPGFVPETGLFRDAALRKRIMIRLAAVLPWVGTSVEAGGSLLSGLATDPTYRTETGLYVGPEGPTEPSETARDRKNRIKLWEESASLVGVDSSWPA</sequence>